<name>A0ABQ1I695_9ALTE</name>
<evidence type="ECO:0000259" key="3">
    <source>
        <dbReference type="PROSITE" id="PS50977"/>
    </source>
</evidence>
<reference evidence="5" key="1">
    <citation type="journal article" date="2019" name="Int. J. Syst. Evol. Microbiol.">
        <title>The Global Catalogue of Microorganisms (GCM) 10K type strain sequencing project: providing services to taxonomists for standard genome sequencing and annotation.</title>
        <authorList>
            <consortium name="The Broad Institute Genomics Platform"/>
            <consortium name="The Broad Institute Genome Sequencing Center for Infectious Disease"/>
            <person name="Wu L."/>
            <person name="Ma J."/>
        </authorList>
    </citation>
    <scope>NUCLEOTIDE SEQUENCE [LARGE SCALE GENOMIC DNA]</scope>
    <source>
        <strain evidence="5">CGMCC 1.10131</strain>
    </source>
</reference>
<dbReference type="SUPFAM" id="SSF46689">
    <property type="entry name" value="Homeodomain-like"/>
    <property type="match status" value="1"/>
</dbReference>
<evidence type="ECO:0000313" key="4">
    <source>
        <dbReference type="EMBL" id="GGB12925.1"/>
    </source>
</evidence>
<keyword evidence="1 2" id="KW-0238">DNA-binding</keyword>
<dbReference type="EMBL" id="BMDY01000017">
    <property type="protein sequence ID" value="GGB12925.1"/>
    <property type="molecule type" value="Genomic_DNA"/>
</dbReference>
<evidence type="ECO:0000313" key="5">
    <source>
        <dbReference type="Proteomes" id="UP000651977"/>
    </source>
</evidence>
<organism evidence="4 5">
    <name type="scientific">Agarivorans gilvus</name>
    <dbReference type="NCBI Taxonomy" id="680279"/>
    <lineage>
        <taxon>Bacteria</taxon>
        <taxon>Pseudomonadati</taxon>
        <taxon>Pseudomonadota</taxon>
        <taxon>Gammaproteobacteria</taxon>
        <taxon>Alteromonadales</taxon>
        <taxon>Alteromonadaceae</taxon>
        <taxon>Agarivorans</taxon>
    </lineage>
</organism>
<dbReference type="Pfam" id="PF00440">
    <property type="entry name" value="TetR_N"/>
    <property type="match status" value="1"/>
</dbReference>
<dbReference type="InterPro" id="IPR009057">
    <property type="entry name" value="Homeodomain-like_sf"/>
</dbReference>
<dbReference type="Proteomes" id="UP000651977">
    <property type="component" value="Unassembled WGS sequence"/>
</dbReference>
<dbReference type="RefSeq" id="WP_157051701.1">
    <property type="nucleotide sequence ID" value="NZ_BMDY01000017.1"/>
</dbReference>
<sequence length="218" mass="25305">MENYVVPEHLAMRKQPSQARTRRLVEHILDSTLCLIQEQGMASVNTNLIAKYAEIDIASLYRFFKNKEAIFFALAHRWFIKVQQVVVEQDFQQQVGNILQYKDSAQIKLRALPETEVMLVSFHELFTHDKDFKALENWNRSIIVSRMKRSFIDNGSQWDDQAITSACVYLYGLTRNFMAGTIGMSEDEHLRQFAWFQVSANQLRELVLSGEVPAHFVA</sequence>
<gene>
    <name evidence="4" type="ORF">GCM10007414_27840</name>
</gene>
<dbReference type="InterPro" id="IPR001647">
    <property type="entry name" value="HTH_TetR"/>
</dbReference>
<comment type="caution">
    <text evidence="4">The sequence shown here is derived from an EMBL/GenBank/DDBJ whole genome shotgun (WGS) entry which is preliminary data.</text>
</comment>
<dbReference type="PRINTS" id="PR00455">
    <property type="entry name" value="HTHTETR"/>
</dbReference>
<accession>A0ABQ1I695</accession>
<evidence type="ECO:0000256" key="1">
    <source>
        <dbReference type="ARBA" id="ARBA00023125"/>
    </source>
</evidence>
<evidence type="ECO:0000256" key="2">
    <source>
        <dbReference type="PROSITE-ProRule" id="PRU00335"/>
    </source>
</evidence>
<keyword evidence="5" id="KW-1185">Reference proteome</keyword>
<dbReference type="PROSITE" id="PS50977">
    <property type="entry name" value="HTH_TETR_2"/>
    <property type="match status" value="1"/>
</dbReference>
<protein>
    <recommendedName>
        <fullName evidence="3">HTH tetR-type domain-containing protein</fullName>
    </recommendedName>
</protein>
<feature type="DNA-binding region" description="H-T-H motif" evidence="2">
    <location>
        <begin position="45"/>
        <end position="64"/>
    </location>
</feature>
<dbReference type="Gene3D" id="1.10.357.10">
    <property type="entry name" value="Tetracycline Repressor, domain 2"/>
    <property type="match status" value="1"/>
</dbReference>
<feature type="domain" description="HTH tetR-type" evidence="3">
    <location>
        <begin position="22"/>
        <end position="82"/>
    </location>
</feature>
<proteinExistence type="predicted"/>